<evidence type="ECO:0000259" key="6">
    <source>
        <dbReference type="Pfam" id="PF01039"/>
    </source>
</evidence>
<dbReference type="KEGG" id="pin:Ping_3657"/>
<dbReference type="RefSeq" id="WP_011771888.1">
    <property type="nucleotide sequence ID" value="NC_008709.1"/>
</dbReference>
<dbReference type="STRING" id="357804.Ping_3657"/>
<gene>
    <name evidence="4" type="primary">mdcC</name>
    <name evidence="7" type="ordered locus">Ping_3657</name>
</gene>
<accession>A1T0S5</accession>
<dbReference type="HOGENOM" id="CLU_058025_1_0_6"/>
<keyword evidence="3 4" id="KW-0597">Phosphoprotein</keyword>
<protein>
    <recommendedName>
        <fullName evidence="4">Malonate decarboxylase acyl carrier protein</fullName>
    </recommendedName>
    <alternativeName>
        <fullName evidence="4">Malonate decarboxylase subunit delta</fullName>
    </alternativeName>
</protein>
<evidence type="ECO:0000256" key="5">
    <source>
        <dbReference type="PIRSR" id="PIRSR609662-50"/>
    </source>
</evidence>
<dbReference type="GO" id="GO:0005975">
    <property type="term" value="P:carbohydrate metabolic process"/>
    <property type="evidence" value="ECO:0007669"/>
    <property type="project" value="InterPro"/>
</dbReference>
<dbReference type="InterPro" id="IPR034733">
    <property type="entry name" value="AcCoA_carboxyl_beta"/>
</dbReference>
<dbReference type="NCBIfam" id="TIGR03133">
    <property type="entry name" value="malonate_beta"/>
    <property type="match status" value="1"/>
</dbReference>
<keyword evidence="2 4" id="KW-0963">Cytoplasm</keyword>
<feature type="modified residue" description="O-(phosphoribosyl dephospho-coenzyme A)serine" evidence="4 5">
    <location>
        <position position="25"/>
    </location>
</feature>
<dbReference type="Pfam" id="PF06857">
    <property type="entry name" value="ACP"/>
    <property type="match status" value="1"/>
</dbReference>
<dbReference type="GO" id="GO:0000036">
    <property type="term" value="F:acyl carrier activity"/>
    <property type="evidence" value="ECO:0007669"/>
    <property type="project" value="UniProtKB-UniRule"/>
</dbReference>
<comment type="function">
    <text evidence="4">Subunit of malonate decarboxylase, it is an acyl carrier protein to which acetyl and malonyl thioester residues are bound via a 2'-(5''-phosphoribosyl)-3'-dephospho-CoA prosthetic group and turn over during the catalytic mechanism.</text>
</comment>
<dbReference type="InterPro" id="IPR009662">
    <property type="entry name" value="Malonate_deCO2ase_dsu"/>
</dbReference>
<dbReference type="PANTHER" id="PTHR42995:SF1">
    <property type="entry name" value="MALONATE DECARBOXYLASE BETA SUBUNIT"/>
    <property type="match status" value="1"/>
</dbReference>
<dbReference type="InterPro" id="IPR029045">
    <property type="entry name" value="ClpP/crotonase-like_dom_sf"/>
</dbReference>
<evidence type="ECO:0000256" key="4">
    <source>
        <dbReference type="HAMAP-Rule" id="MF_00710"/>
    </source>
</evidence>
<dbReference type="GO" id="GO:0005737">
    <property type="term" value="C:cytoplasm"/>
    <property type="evidence" value="ECO:0007669"/>
    <property type="project" value="UniProtKB-SubCell"/>
</dbReference>
<dbReference type="PANTHER" id="PTHR42995">
    <property type="entry name" value="ACETYL-COENZYME A CARBOXYLASE CARBOXYL TRANSFERASE SUBUNIT BETA, CHLOROPLASTIC"/>
    <property type="match status" value="1"/>
</dbReference>
<reference evidence="7 8" key="1">
    <citation type="submission" date="2007-01" db="EMBL/GenBank/DDBJ databases">
        <title>Complete sequence of Psychromonas ingrahamii 37.</title>
        <authorList>
            <consortium name="US DOE Joint Genome Institute"/>
            <person name="Copeland A."/>
            <person name="Lucas S."/>
            <person name="Lapidus A."/>
            <person name="Barry K."/>
            <person name="Detter J.C."/>
            <person name="Glavina del Rio T."/>
            <person name="Hammon N."/>
            <person name="Israni S."/>
            <person name="Dalin E."/>
            <person name="Tice H."/>
            <person name="Pitluck S."/>
            <person name="Thompson L.S."/>
            <person name="Brettin T."/>
            <person name="Bruce D."/>
            <person name="Han C."/>
            <person name="Tapia R."/>
            <person name="Schmutz J."/>
            <person name="Larimer F."/>
            <person name="Land M."/>
            <person name="Hauser L."/>
            <person name="Kyrpides N."/>
            <person name="Ivanova N."/>
            <person name="Staley J."/>
            <person name="Richardson P."/>
        </authorList>
    </citation>
    <scope>NUCLEOTIDE SEQUENCE [LARGE SCALE GENOMIC DNA]</scope>
    <source>
        <strain evidence="7 8">37</strain>
    </source>
</reference>
<dbReference type="OrthoDB" id="9803706at2"/>
<dbReference type="HAMAP" id="MF_00710">
    <property type="entry name" value="Malonate_deCO2ase_dsu"/>
    <property type="match status" value="1"/>
</dbReference>
<feature type="domain" description="Acetyl-coenzyme A carboxylase carboxyl transferase subunit beta" evidence="6">
    <location>
        <begin position="116"/>
        <end position="332"/>
    </location>
</feature>
<dbReference type="AlphaFoldDB" id="A1T0S5"/>
<dbReference type="Gene3D" id="3.90.226.10">
    <property type="entry name" value="2-enoyl-CoA Hydratase, Chain A, domain 1"/>
    <property type="match status" value="1"/>
</dbReference>
<sequence>MQPIKLFFEGNETISDSVRVGNVGSGDLEVIFLPASSNKTQVVINTSVNNRQQLWSDILDKCLGKERLLMDVLINDFAATPGVVSLRVEQALEQIKQGKNPPVSGKFGISFVELSSRERAHYLLDDGSQREVLGPEKNLTSPWLIPQGIVPQSDDGCIVMKGTMNSLNTVVIGIEGAFQGGAIGEVSGAKMAAALDLALQDNQQGKTTQVVLLLETGGVRLQEANLGLAAIADIHSSIVALREHINVIGVIAGSVGCFGGMSMAAALCSTLIVTQEARLGLNGPAVIEQEAGIEEYDSRNRPFIWSITGGAQRHASGFADYFSQDNADEIKQAVIQRQNSDLKTVRCEQIEHYLSIFNKINKQDQSTPELVRKYFSEGAA</sequence>
<dbReference type="GO" id="GO:0016831">
    <property type="term" value="F:carboxy-lyase activity"/>
    <property type="evidence" value="ECO:0007669"/>
    <property type="project" value="InterPro"/>
</dbReference>
<comment type="subcellular location">
    <subcellularLocation>
        <location evidence="1 4">Cytoplasm</location>
    </subcellularLocation>
</comment>
<evidence type="ECO:0000313" key="7">
    <source>
        <dbReference type="EMBL" id="ABM05340.1"/>
    </source>
</evidence>
<evidence type="ECO:0000256" key="2">
    <source>
        <dbReference type="ARBA" id="ARBA00022490"/>
    </source>
</evidence>
<keyword evidence="8" id="KW-1185">Reference proteome</keyword>
<dbReference type="GO" id="GO:2001295">
    <property type="term" value="P:malonyl-CoA biosynthetic process"/>
    <property type="evidence" value="ECO:0007669"/>
    <property type="project" value="TreeGrafter"/>
</dbReference>
<dbReference type="InterPro" id="IPR023439">
    <property type="entry name" value="Mal_deCO2ase/Cit_lyase_ACP"/>
</dbReference>
<comment type="similarity">
    <text evidence="4">Belongs to the MdcC family.</text>
</comment>
<evidence type="ECO:0000256" key="1">
    <source>
        <dbReference type="ARBA" id="ARBA00004496"/>
    </source>
</evidence>
<comment type="PTM">
    <text evidence="4 5">Covalently binds the prosthetic group of malonate decarboxylase.</text>
</comment>
<evidence type="ECO:0000313" key="8">
    <source>
        <dbReference type="Proteomes" id="UP000000639"/>
    </source>
</evidence>
<dbReference type="eggNOG" id="COG4799">
    <property type="taxonomic scope" value="Bacteria"/>
</dbReference>
<dbReference type="Proteomes" id="UP000000639">
    <property type="component" value="Chromosome"/>
</dbReference>
<dbReference type="GO" id="GO:0003989">
    <property type="term" value="F:acetyl-CoA carboxylase activity"/>
    <property type="evidence" value="ECO:0007669"/>
    <property type="project" value="TreeGrafter"/>
</dbReference>
<dbReference type="InterPro" id="IPR017556">
    <property type="entry name" value="Malonate_beta"/>
</dbReference>
<proteinExistence type="inferred from homology"/>
<organism evidence="7 8">
    <name type="scientific">Psychromonas ingrahamii (strain DSM 17664 / CCUG 51855 / 37)</name>
    <dbReference type="NCBI Taxonomy" id="357804"/>
    <lineage>
        <taxon>Bacteria</taxon>
        <taxon>Pseudomonadati</taxon>
        <taxon>Pseudomonadota</taxon>
        <taxon>Gammaproteobacteria</taxon>
        <taxon>Alteromonadales</taxon>
        <taxon>Psychromonadaceae</taxon>
        <taxon>Psychromonas</taxon>
    </lineage>
</organism>
<dbReference type="Pfam" id="PF01039">
    <property type="entry name" value="Carboxyl_trans"/>
    <property type="match status" value="1"/>
</dbReference>
<name>A1T0S5_PSYIN</name>
<dbReference type="EMBL" id="CP000510">
    <property type="protein sequence ID" value="ABM05340.1"/>
    <property type="molecule type" value="Genomic_DNA"/>
</dbReference>
<dbReference type="NCBIfam" id="NF005530">
    <property type="entry name" value="PRK07189.1"/>
    <property type="match status" value="1"/>
</dbReference>
<evidence type="ECO:0000256" key="3">
    <source>
        <dbReference type="ARBA" id="ARBA00022553"/>
    </source>
</evidence>
<dbReference type="SUPFAM" id="SSF52096">
    <property type="entry name" value="ClpP/crotonase"/>
    <property type="match status" value="1"/>
</dbReference>